<keyword evidence="3" id="KW-1185">Reference proteome</keyword>
<dbReference type="OrthoDB" id="1689149at2"/>
<evidence type="ECO:0000256" key="1">
    <source>
        <dbReference type="SAM" id="Phobius"/>
    </source>
</evidence>
<evidence type="ECO:0000313" key="3">
    <source>
        <dbReference type="Proteomes" id="UP000180254"/>
    </source>
</evidence>
<gene>
    <name evidence="2" type="ORF">EUAN_16460</name>
</gene>
<sequence>MIIYIYNMVLILIGGAVLLDMVSDRASKKLYCSVVAVNMALISGLRAYSVGPDTANYVWYFMRDATRSFSEIILGNTDLEKGYILFEYIVSRFTSNPTVFFLLVAFFFMAVTSLLVYRYSAEPCLSFLVFASLGFFTFSMLASRQTMALGITLLSFKFIKEKRLIPFLISIAVAMNFHFSSVAFLPAYFLARKKLTKTYIIGAAIGIPGAYLLKEQVFIILSKFTKYNYSPIENEGPYVLITLMILVFIGGFIQRESVIKRNADNLILYNMSFSSIIIAMLTFVHPSAIRVAYYYHIYLILFIPEIILSISDKKIRRIAYVLSIVALVTLGIRLLLKNSYYVPYLFFWQ</sequence>
<dbReference type="AlphaFoldDB" id="A0A1S1V5G0"/>
<keyword evidence="1" id="KW-0472">Membrane</keyword>
<feature type="transmembrane region" description="Helical" evidence="1">
    <location>
        <begin position="6"/>
        <end position="23"/>
    </location>
</feature>
<dbReference type="Proteomes" id="UP000180254">
    <property type="component" value="Unassembled WGS sequence"/>
</dbReference>
<comment type="caution">
    <text evidence="2">The sequence shown here is derived from an EMBL/GenBank/DDBJ whole genome shotgun (WGS) entry which is preliminary data.</text>
</comment>
<feature type="transmembrane region" description="Helical" evidence="1">
    <location>
        <begin position="318"/>
        <end position="336"/>
    </location>
</feature>
<feature type="transmembrane region" description="Helical" evidence="1">
    <location>
        <begin position="30"/>
        <end position="49"/>
    </location>
</feature>
<feature type="transmembrane region" description="Helical" evidence="1">
    <location>
        <begin position="164"/>
        <end position="191"/>
    </location>
</feature>
<organism evidence="2 3">
    <name type="scientific">Andreesenia angusta</name>
    <dbReference type="NCBI Taxonomy" id="39480"/>
    <lineage>
        <taxon>Bacteria</taxon>
        <taxon>Bacillati</taxon>
        <taxon>Bacillota</taxon>
        <taxon>Tissierellia</taxon>
        <taxon>Tissierellales</taxon>
        <taxon>Gottschalkiaceae</taxon>
        <taxon>Andreesenia</taxon>
    </lineage>
</organism>
<dbReference type="EMBL" id="MKIE01000006">
    <property type="protein sequence ID" value="OHW61883.1"/>
    <property type="molecule type" value="Genomic_DNA"/>
</dbReference>
<protein>
    <recommendedName>
        <fullName evidence="4">Transmembrane protein EpsG</fullName>
    </recommendedName>
</protein>
<reference evidence="2 3" key="1">
    <citation type="submission" date="2016-09" db="EMBL/GenBank/DDBJ databases">
        <title>Genome sequence of Eubacterium angustum.</title>
        <authorList>
            <person name="Poehlein A."/>
            <person name="Daniel R."/>
        </authorList>
    </citation>
    <scope>NUCLEOTIDE SEQUENCE [LARGE SCALE GENOMIC DNA]</scope>
    <source>
        <strain evidence="2 3">DSM 1989</strain>
    </source>
</reference>
<feature type="transmembrane region" description="Helical" evidence="1">
    <location>
        <begin position="236"/>
        <end position="254"/>
    </location>
</feature>
<feature type="transmembrane region" description="Helical" evidence="1">
    <location>
        <begin position="198"/>
        <end position="221"/>
    </location>
</feature>
<dbReference type="RefSeq" id="WP_071063505.1">
    <property type="nucleotide sequence ID" value="NZ_MKIE01000006.1"/>
</dbReference>
<feature type="transmembrane region" description="Helical" evidence="1">
    <location>
        <begin position="291"/>
        <end position="311"/>
    </location>
</feature>
<feature type="transmembrane region" description="Helical" evidence="1">
    <location>
        <begin position="98"/>
        <end position="117"/>
    </location>
</feature>
<name>A0A1S1V5G0_9FIRM</name>
<dbReference type="InterPro" id="IPR049458">
    <property type="entry name" value="EpsG-like"/>
</dbReference>
<dbReference type="Pfam" id="PF14897">
    <property type="entry name" value="EpsG"/>
    <property type="match status" value="1"/>
</dbReference>
<feature type="transmembrane region" description="Helical" evidence="1">
    <location>
        <begin position="124"/>
        <end position="144"/>
    </location>
</feature>
<dbReference type="STRING" id="39480.EUAN_16460"/>
<keyword evidence="1" id="KW-0812">Transmembrane</keyword>
<evidence type="ECO:0000313" key="2">
    <source>
        <dbReference type="EMBL" id="OHW61883.1"/>
    </source>
</evidence>
<feature type="transmembrane region" description="Helical" evidence="1">
    <location>
        <begin position="266"/>
        <end position="285"/>
    </location>
</feature>
<evidence type="ECO:0008006" key="4">
    <source>
        <dbReference type="Google" id="ProtNLM"/>
    </source>
</evidence>
<keyword evidence="1" id="KW-1133">Transmembrane helix</keyword>
<proteinExistence type="predicted"/>
<accession>A0A1S1V5G0</accession>